<reference evidence="2 3" key="1">
    <citation type="journal article" date="1992" name="Lakartidningen">
        <title>[Penicillin V and not amoxicillin is the first choice preparation in acute otitis].</title>
        <authorList>
            <person name="Kamme C."/>
            <person name="Lundgren K."/>
            <person name="Prellner K."/>
        </authorList>
    </citation>
    <scope>NUCLEOTIDE SEQUENCE [LARGE SCALE GENOMIC DNA]</scope>
    <source>
        <strain evidence="2 3">PC3714II</strain>
    </source>
</reference>
<sequence length="370" mass="44938">MTILKNKILIKLIFIISILMIISLNLFGEDKKEGIGFDYYYYTNKLYHSTLKTEIIPSEYVFIDTYSNEYHNDNEYSYIYNLKTKEKKLYYAYKTEINTYEYSYEDRIINEREGETYYYTRTNIGTNYKYLNEYYDIKGNLTTNWTDTNMEANKFYEITNNRFGETFYNIKKDYSDIGIGIAKENDYIQKAYKYSLTQPEIINKKDRGIYLYLFGKVPGYTLTYPDKFISLLCFQNEYYKEMYNHGYFEESGLLNYTNGRVLVQEYRPNMYYSYSNYDSWRKQWVTGGDSSDYFTNTIYFQLNNKSLIKPTWTEFTNNYLNYRKSKQKESKMYYKKEDIEKNLYNYNAITDTKYLGFIPIEEFEYYLLAD</sequence>
<accession>A0A5C8F0M8</accession>
<proteinExistence type="predicted"/>
<protein>
    <submittedName>
        <fullName evidence="2">Uncharacterized protein</fullName>
    </submittedName>
</protein>
<evidence type="ECO:0000313" key="3">
    <source>
        <dbReference type="Proteomes" id="UP000324574"/>
    </source>
</evidence>
<dbReference type="EMBL" id="SAYG01000018">
    <property type="protein sequence ID" value="TXJ42662.1"/>
    <property type="molecule type" value="Genomic_DNA"/>
</dbReference>
<comment type="caution">
    <text evidence="2">The sequence shown here is derived from an EMBL/GenBank/DDBJ whole genome shotgun (WGS) entry which is preliminary data.</text>
</comment>
<name>A0A5C8F0M8_9SPIR</name>
<keyword evidence="1" id="KW-0812">Transmembrane</keyword>
<organism evidence="2 3">
    <name type="scientific">Brachyspira aalborgi</name>
    <dbReference type="NCBI Taxonomy" id="29522"/>
    <lineage>
        <taxon>Bacteria</taxon>
        <taxon>Pseudomonadati</taxon>
        <taxon>Spirochaetota</taxon>
        <taxon>Spirochaetia</taxon>
        <taxon>Brachyspirales</taxon>
        <taxon>Brachyspiraceae</taxon>
        <taxon>Brachyspira</taxon>
    </lineage>
</organism>
<evidence type="ECO:0000256" key="1">
    <source>
        <dbReference type="SAM" id="Phobius"/>
    </source>
</evidence>
<feature type="transmembrane region" description="Helical" evidence="1">
    <location>
        <begin position="9"/>
        <end position="28"/>
    </location>
</feature>
<keyword evidence="1" id="KW-0472">Membrane</keyword>
<keyword evidence="1" id="KW-1133">Transmembrane helix</keyword>
<evidence type="ECO:0000313" key="2">
    <source>
        <dbReference type="EMBL" id="TXJ42662.1"/>
    </source>
</evidence>
<dbReference type="RefSeq" id="WP_147527600.1">
    <property type="nucleotide sequence ID" value="NZ_SAYG01000018.1"/>
</dbReference>
<dbReference type="AlphaFoldDB" id="A0A5C8F0M8"/>
<dbReference type="Proteomes" id="UP000324574">
    <property type="component" value="Unassembled WGS sequence"/>
</dbReference>
<gene>
    <name evidence="2" type="ORF">EPJ70_11985</name>
</gene>